<accession>A0A317ZIP5</accession>
<proteinExistence type="predicted"/>
<dbReference type="Pfam" id="PF06962">
    <property type="entry name" value="rRNA_methylase"/>
    <property type="match status" value="1"/>
</dbReference>
<sequence length="190" mass="20672">MRLTEAVHLKLKNVLRSGDTAIDATAGNGHDTLAMAELVGVAGEVLAIDLQASAIEATRERLQAAARLDRVKLITGDHAETLEGLLKDYPSRVSAITFNLGYLPGGVKQVTTQPETTLRALHAAKSLLKPGGILLVTAYRGHTGGNDEAVQVETWMRSLPESDWQIEDREPPTRNPERLPPILWIARKTL</sequence>
<dbReference type="AlphaFoldDB" id="A0A317ZIP5"/>
<dbReference type="Gene3D" id="3.40.50.150">
    <property type="entry name" value="Vaccinia Virus protein VP39"/>
    <property type="match status" value="1"/>
</dbReference>
<dbReference type="Proteomes" id="UP000247099">
    <property type="component" value="Unassembled WGS sequence"/>
</dbReference>
<gene>
    <name evidence="1" type="ORF">DDZ13_01540</name>
</gene>
<evidence type="ECO:0008006" key="3">
    <source>
        <dbReference type="Google" id="ProtNLM"/>
    </source>
</evidence>
<evidence type="ECO:0000313" key="1">
    <source>
        <dbReference type="EMBL" id="PXA05584.1"/>
    </source>
</evidence>
<dbReference type="CDD" id="cd02440">
    <property type="entry name" value="AdoMet_MTases"/>
    <property type="match status" value="1"/>
</dbReference>
<dbReference type="SUPFAM" id="SSF53335">
    <property type="entry name" value="S-adenosyl-L-methionine-dependent methyltransferases"/>
    <property type="match status" value="1"/>
</dbReference>
<reference evidence="1 2" key="1">
    <citation type="submission" date="2018-05" db="EMBL/GenBank/DDBJ databases">
        <title>Coraliomargarita sinensis sp. nov., isolated from a marine solar saltern.</title>
        <authorList>
            <person name="Zhou L.Y."/>
        </authorList>
    </citation>
    <scope>NUCLEOTIDE SEQUENCE [LARGE SCALE GENOMIC DNA]</scope>
    <source>
        <strain evidence="1 2">WN38</strain>
    </source>
</reference>
<dbReference type="PANTHER" id="PTHR35276">
    <property type="entry name" value="S-ADENOSYL-L-METHIONINE-DEPENDENT METHYLTRANSFERASES SUPERFAMILY PROTEIN"/>
    <property type="match status" value="1"/>
</dbReference>
<name>A0A317ZIP5_9BACT</name>
<dbReference type="EMBL" id="QHJQ01000001">
    <property type="protein sequence ID" value="PXA05584.1"/>
    <property type="molecule type" value="Genomic_DNA"/>
</dbReference>
<dbReference type="RefSeq" id="WP_110129663.1">
    <property type="nucleotide sequence ID" value="NZ_QHJQ01000001.1"/>
</dbReference>
<dbReference type="InterPro" id="IPR010719">
    <property type="entry name" value="MnmM_MeTrfase"/>
</dbReference>
<dbReference type="InParanoid" id="A0A317ZIP5"/>
<evidence type="ECO:0000313" key="2">
    <source>
        <dbReference type="Proteomes" id="UP000247099"/>
    </source>
</evidence>
<dbReference type="InterPro" id="IPR029063">
    <property type="entry name" value="SAM-dependent_MTases_sf"/>
</dbReference>
<comment type="caution">
    <text evidence="1">The sequence shown here is derived from an EMBL/GenBank/DDBJ whole genome shotgun (WGS) entry which is preliminary data.</text>
</comment>
<organism evidence="1 2">
    <name type="scientific">Coraliomargarita sinensis</name>
    <dbReference type="NCBI Taxonomy" id="2174842"/>
    <lineage>
        <taxon>Bacteria</taxon>
        <taxon>Pseudomonadati</taxon>
        <taxon>Verrucomicrobiota</taxon>
        <taxon>Opitutia</taxon>
        <taxon>Puniceicoccales</taxon>
        <taxon>Coraliomargaritaceae</taxon>
        <taxon>Coraliomargarita</taxon>
    </lineage>
</organism>
<dbReference type="OrthoDB" id="9792989at2"/>
<dbReference type="PANTHER" id="PTHR35276:SF1">
    <property type="entry name" value="TRNA (MNM(5)S(2)U34)-METHYLTRANSFERASE, CHLOROPLASTIC"/>
    <property type="match status" value="1"/>
</dbReference>
<keyword evidence="2" id="KW-1185">Reference proteome</keyword>
<protein>
    <recommendedName>
        <fullName evidence="3">rRNA methyltransferase</fullName>
    </recommendedName>
</protein>